<evidence type="ECO:0000313" key="10">
    <source>
        <dbReference type="Proteomes" id="UP000265962"/>
    </source>
</evidence>
<accession>A0A375I331</accession>
<proteinExistence type="inferred from homology"/>
<keyword evidence="4 7" id="KW-0812">Transmembrane</keyword>
<dbReference type="GO" id="GO:0044874">
    <property type="term" value="P:lipoprotein localization to outer membrane"/>
    <property type="evidence" value="ECO:0007669"/>
    <property type="project" value="TreeGrafter"/>
</dbReference>
<feature type="transmembrane region" description="Helical" evidence="7">
    <location>
        <begin position="369"/>
        <end position="387"/>
    </location>
</feature>
<protein>
    <submittedName>
        <fullName evidence="9">FtsX-like permease family</fullName>
    </submittedName>
</protein>
<evidence type="ECO:0000256" key="5">
    <source>
        <dbReference type="ARBA" id="ARBA00022989"/>
    </source>
</evidence>
<organism evidence="9 10">
    <name type="scientific">Propionibacterium ruminifibrarum</name>
    <dbReference type="NCBI Taxonomy" id="1962131"/>
    <lineage>
        <taxon>Bacteria</taxon>
        <taxon>Bacillati</taxon>
        <taxon>Actinomycetota</taxon>
        <taxon>Actinomycetes</taxon>
        <taxon>Propionibacteriales</taxon>
        <taxon>Propionibacteriaceae</taxon>
        <taxon>Propionibacterium</taxon>
    </lineage>
</organism>
<evidence type="ECO:0000256" key="6">
    <source>
        <dbReference type="ARBA" id="ARBA00023136"/>
    </source>
</evidence>
<feature type="transmembrane region" description="Helical" evidence="7">
    <location>
        <begin position="20"/>
        <end position="40"/>
    </location>
</feature>
<dbReference type="InterPro" id="IPR051447">
    <property type="entry name" value="Lipoprotein-release_system"/>
</dbReference>
<name>A0A375I331_9ACTN</name>
<dbReference type="PANTHER" id="PTHR30489:SF0">
    <property type="entry name" value="LIPOPROTEIN-RELEASING SYSTEM TRANSMEMBRANE PROTEIN LOLE"/>
    <property type="match status" value="1"/>
</dbReference>
<comment type="subcellular location">
    <subcellularLocation>
        <location evidence="1">Cell membrane</location>
        <topology evidence="1">Multi-pass membrane protein</topology>
    </subcellularLocation>
</comment>
<feature type="transmembrane region" description="Helical" evidence="7">
    <location>
        <begin position="335"/>
        <end position="363"/>
    </location>
</feature>
<sequence length="465" mass="51438">MPVLVKIAFRNLGKNIRRSAFLAGAIFLCTLILLITFFSFNGAQTQMLKSYTTIQAGHVLMLWDDLASTDKTSPQRFINVSKTLTYHTDEEERNEKALSTARIWIDEHQQDIEHEFPIIRRNATLKTDEKQDLSFIIYGLAHGQDKFLLDNASITMAEGELPQAGTHELAICKSKADSMGVSVGDTVDVVTKTDGNETTTTSLSISGIYSDGAFFDNFYGFVDGDMAHDLYAVPADHFDSDLIFLTNQDKAQETADDLDAKLTQAGAELRAESYLEANYYYNNAPKLVRITFAVFSGFILLLIALGMQSSIKLSLHQRLGELGAMRAIGFSKTKIYAMIFAETFFLTIFAFIPAVILALLFAAVFSTNGIYVGVAASTLFGGQYFFPFVRAGQVFVVLGMMILFALLATIQPGLGVINQIIVDMMHQNAKTARQRRNARRVVNASFDADARARPIDVHLMASNDP</sequence>
<dbReference type="EMBL" id="OMOH01000005">
    <property type="protein sequence ID" value="SPF68538.1"/>
    <property type="molecule type" value="Genomic_DNA"/>
</dbReference>
<dbReference type="PANTHER" id="PTHR30489">
    <property type="entry name" value="LIPOPROTEIN-RELEASING SYSTEM TRANSMEMBRANE PROTEIN LOLE"/>
    <property type="match status" value="1"/>
</dbReference>
<feature type="transmembrane region" description="Helical" evidence="7">
    <location>
        <begin position="287"/>
        <end position="307"/>
    </location>
</feature>
<evidence type="ECO:0000256" key="1">
    <source>
        <dbReference type="ARBA" id="ARBA00004651"/>
    </source>
</evidence>
<dbReference type="AlphaFoldDB" id="A0A375I331"/>
<evidence type="ECO:0000256" key="4">
    <source>
        <dbReference type="ARBA" id="ARBA00022692"/>
    </source>
</evidence>
<evidence type="ECO:0000256" key="7">
    <source>
        <dbReference type="SAM" id="Phobius"/>
    </source>
</evidence>
<evidence type="ECO:0000256" key="2">
    <source>
        <dbReference type="ARBA" id="ARBA00005236"/>
    </source>
</evidence>
<keyword evidence="10" id="KW-1185">Reference proteome</keyword>
<dbReference type="OrthoDB" id="9770036at2"/>
<keyword evidence="6 7" id="KW-0472">Membrane</keyword>
<dbReference type="Proteomes" id="UP000265962">
    <property type="component" value="Unassembled WGS sequence"/>
</dbReference>
<dbReference type="GO" id="GO:0098797">
    <property type="term" value="C:plasma membrane protein complex"/>
    <property type="evidence" value="ECO:0007669"/>
    <property type="project" value="TreeGrafter"/>
</dbReference>
<gene>
    <name evidence="9" type="ORF">PROPJV5_1519</name>
</gene>
<evidence type="ECO:0000259" key="8">
    <source>
        <dbReference type="Pfam" id="PF02687"/>
    </source>
</evidence>
<keyword evidence="3" id="KW-1003">Cell membrane</keyword>
<keyword evidence="5 7" id="KW-1133">Transmembrane helix</keyword>
<dbReference type="InterPro" id="IPR003838">
    <property type="entry name" value="ABC3_permease_C"/>
</dbReference>
<reference evidence="10" key="1">
    <citation type="submission" date="2018-02" db="EMBL/GenBank/DDBJ databases">
        <authorList>
            <person name="Hornung B."/>
        </authorList>
    </citation>
    <scope>NUCLEOTIDE SEQUENCE [LARGE SCALE GENOMIC DNA]</scope>
</reference>
<feature type="domain" description="ABC3 transporter permease C-terminal" evidence="8">
    <location>
        <begin position="294"/>
        <end position="416"/>
    </location>
</feature>
<evidence type="ECO:0000256" key="3">
    <source>
        <dbReference type="ARBA" id="ARBA00022475"/>
    </source>
</evidence>
<comment type="similarity">
    <text evidence="2">Belongs to the ABC-4 integral membrane protein family. LolC/E subfamily.</text>
</comment>
<evidence type="ECO:0000313" key="9">
    <source>
        <dbReference type="EMBL" id="SPF68538.1"/>
    </source>
</evidence>
<dbReference type="Pfam" id="PF02687">
    <property type="entry name" value="FtsX"/>
    <property type="match status" value="1"/>
</dbReference>
<feature type="transmembrane region" description="Helical" evidence="7">
    <location>
        <begin position="394"/>
        <end position="414"/>
    </location>
</feature>